<protein>
    <submittedName>
        <fullName evidence="7">Polysaccharide biosynthesis protein</fullName>
    </submittedName>
</protein>
<sequence>MGDEQTTRQLYKGALLLTFSGLISKILSAGYRIPLQNITGDLGFYIYQQIYPFLGFAIILSLYGFPTAISKLVAERQEEGKFLSFKGFYIPLLCLLLLINLAFFSGIYFSSHSIAVWMGDRNLQPSIQACAYLFLIIPFTSLLRGTFQGIHNMRPTAISQVVEQLARVSVILLVAITIVWKGKDVYSIGIGAAYGSMIGAALATCVLVVIWVRQNQYEQKIVKPDWVEFGKTILLYGTIISVNHMLLLLLQLADAFTLVPNLVESGLSSLEARKWKGVYDRGFPLVQLGTVVGSSLALALVPSITKHRLERNPPSFYLHIQSALKFSLFLSAGATIGLVGLFPYINVLLYQNEAGTNSLRVLAFAILFTSLITTVATVLQGLGFIYLTACFILLGIGLKWGLNELLIPIYGITGSALATVISLFLVLIVNIYSLSKKLPKWKGSTFPLLAFGIASVSLSLFLWISNNYLFDLLNVHTRIAYFWLVIACTIFGAALYLVVFIRCDGFTDEELNALPFSDLFQDKKV</sequence>
<feature type="transmembrane region" description="Helical" evidence="6">
    <location>
        <begin position="446"/>
        <end position="464"/>
    </location>
</feature>
<dbReference type="EMBL" id="JAMQKC010000016">
    <property type="protein sequence ID" value="MDC3417926.1"/>
    <property type="molecule type" value="Genomic_DNA"/>
</dbReference>
<comment type="caution">
    <text evidence="7">The sequence shown here is derived from an EMBL/GenBank/DDBJ whole genome shotgun (WGS) entry which is preliminary data.</text>
</comment>
<evidence type="ECO:0000256" key="5">
    <source>
        <dbReference type="ARBA" id="ARBA00023136"/>
    </source>
</evidence>
<feature type="transmembrane region" description="Helical" evidence="6">
    <location>
        <begin position="186"/>
        <end position="212"/>
    </location>
</feature>
<feature type="transmembrane region" description="Helical" evidence="6">
    <location>
        <begin position="408"/>
        <end position="434"/>
    </location>
</feature>
<dbReference type="PANTHER" id="PTHR30250:SF29">
    <property type="entry name" value="POLYSACCHARIDE BIOSYNTHESIS PROTEIN C-TERMINAL DOMAIN-CONTAINING PROTEIN"/>
    <property type="match status" value="1"/>
</dbReference>
<keyword evidence="4 6" id="KW-1133">Transmembrane helix</keyword>
<evidence type="ECO:0000256" key="3">
    <source>
        <dbReference type="ARBA" id="ARBA00022692"/>
    </source>
</evidence>
<dbReference type="GO" id="GO:0005886">
    <property type="term" value="C:plasma membrane"/>
    <property type="evidence" value="ECO:0007669"/>
    <property type="project" value="UniProtKB-SubCell"/>
</dbReference>
<feature type="transmembrane region" description="Helical" evidence="6">
    <location>
        <begin position="45"/>
        <end position="66"/>
    </location>
</feature>
<evidence type="ECO:0000313" key="8">
    <source>
        <dbReference type="Proteomes" id="UP001145069"/>
    </source>
</evidence>
<feature type="transmembrane region" description="Helical" evidence="6">
    <location>
        <begin position="326"/>
        <end position="349"/>
    </location>
</feature>
<dbReference type="Pfam" id="PF01943">
    <property type="entry name" value="Polysacc_synt"/>
    <property type="match status" value="1"/>
</dbReference>
<dbReference type="PANTHER" id="PTHR30250">
    <property type="entry name" value="PST FAMILY PREDICTED COLANIC ACID TRANSPORTER"/>
    <property type="match status" value="1"/>
</dbReference>
<organism evidence="7 8">
    <name type="scientific">Aquibacillus salsiterrae</name>
    <dbReference type="NCBI Taxonomy" id="2950439"/>
    <lineage>
        <taxon>Bacteria</taxon>
        <taxon>Bacillati</taxon>
        <taxon>Bacillota</taxon>
        <taxon>Bacilli</taxon>
        <taxon>Bacillales</taxon>
        <taxon>Bacillaceae</taxon>
        <taxon>Aquibacillus</taxon>
    </lineage>
</organism>
<evidence type="ECO:0000256" key="2">
    <source>
        <dbReference type="ARBA" id="ARBA00022475"/>
    </source>
</evidence>
<keyword evidence="8" id="KW-1185">Reference proteome</keyword>
<keyword evidence="5 6" id="KW-0472">Membrane</keyword>
<dbReference type="Proteomes" id="UP001145069">
    <property type="component" value="Unassembled WGS sequence"/>
</dbReference>
<feature type="transmembrane region" description="Helical" evidence="6">
    <location>
        <begin position="123"/>
        <end position="143"/>
    </location>
</feature>
<evidence type="ECO:0000256" key="4">
    <source>
        <dbReference type="ARBA" id="ARBA00022989"/>
    </source>
</evidence>
<comment type="subcellular location">
    <subcellularLocation>
        <location evidence="1">Cell membrane</location>
        <topology evidence="1">Multi-pass membrane protein</topology>
    </subcellularLocation>
</comment>
<dbReference type="InterPro" id="IPR050833">
    <property type="entry name" value="Poly_Biosynth_Transport"/>
</dbReference>
<gene>
    <name evidence="7" type="ORF">NC799_13585</name>
</gene>
<keyword evidence="3 6" id="KW-0812">Transmembrane</keyword>
<reference evidence="7" key="1">
    <citation type="submission" date="2022-06" db="EMBL/GenBank/DDBJ databases">
        <title>Aquibacillus sp. a new bacterium isolated from soil saline samples.</title>
        <authorList>
            <person name="Galisteo C."/>
            <person name="De La Haba R."/>
            <person name="Sanchez-Porro C."/>
            <person name="Ventosa A."/>
        </authorList>
    </citation>
    <scope>NUCLEOTIDE SEQUENCE</scope>
    <source>
        <strain evidence="7">3ASR75-54</strain>
    </source>
</reference>
<feature type="transmembrane region" description="Helical" evidence="6">
    <location>
        <begin position="479"/>
        <end position="501"/>
    </location>
</feature>
<feature type="transmembrane region" description="Helical" evidence="6">
    <location>
        <begin position="87"/>
        <end position="111"/>
    </location>
</feature>
<feature type="transmembrane region" description="Helical" evidence="6">
    <location>
        <begin position="233"/>
        <end position="253"/>
    </location>
</feature>
<name>A0A9X4AFH9_9BACI</name>
<dbReference type="CDD" id="cd13124">
    <property type="entry name" value="MATE_SpoVB_like"/>
    <property type="match status" value="1"/>
</dbReference>
<dbReference type="RefSeq" id="WP_272446990.1">
    <property type="nucleotide sequence ID" value="NZ_JAMQKC010000016.1"/>
</dbReference>
<evidence type="ECO:0000313" key="7">
    <source>
        <dbReference type="EMBL" id="MDC3417926.1"/>
    </source>
</evidence>
<feature type="transmembrane region" description="Helical" evidence="6">
    <location>
        <begin position="384"/>
        <end position="402"/>
    </location>
</feature>
<dbReference type="InterPro" id="IPR024923">
    <property type="entry name" value="PG_synth_SpoVB"/>
</dbReference>
<feature type="transmembrane region" description="Helical" evidence="6">
    <location>
        <begin position="12"/>
        <end position="33"/>
    </location>
</feature>
<dbReference type="InterPro" id="IPR002797">
    <property type="entry name" value="Polysacc_synth"/>
</dbReference>
<evidence type="ECO:0000256" key="6">
    <source>
        <dbReference type="SAM" id="Phobius"/>
    </source>
</evidence>
<feature type="transmembrane region" description="Helical" evidence="6">
    <location>
        <begin position="164"/>
        <end position="180"/>
    </location>
</feature>
<dbReference type="AlphaFoldDB" id="A0A9X4AFH9"/>
<keyword evidence="2" id="KW-1003">Cell membrane</keyword>
<proteinExistence type="predicted"/>
<dbReference type="PIRSF" id="PIRSF038958">
    <property type="entry name" value="PG_synth_SpoVB"/>
    <property type="match status" value="1"/>
</dbReference>
<accession>A0A9X4AFH9</accession>
<evidence type="ECO:0000256" key="1">
    <source>
        <dbReference type="ARBA" id="ARBA00004651"/>
    </source>
</evidence>